<sequence>MLPASLLALRKNLVDTGLYLGDKSVLDNVHWIRDGRADRLAVKPASVTSESSTNSGSRGSSSPPDKSPELAPLSAIVHISELDFWLTSDSGYLKPSKIWRELANVKPSCTAEQPDPQPVREDFKTVIKHLREIQSTISKPEFQPGKGFLLGGGISGQRIKVRHTLFEPLGSEAEGDHESADEQEAKDGGAEAESQAVNSDASDFAIENWPLTHEETRAELEELQATHRVVPIPAYNIQGNLIKPNAYQRSLQNALVELHFYLNHWSIAGKQGNPGNDVFTADIHLIRVIAPPRSSAVVTPRKRKISLFVDPASTPTKRLRRN</sequence>
<organism evidence="2 3">
    <name type="scientific">Boletus reticuloceps</name>
    <dbReference type="NCBI Taxonomy" id="495285"/>
    <lineage>
        <taxon>Eukaryota</taxon>
        <taxon>Fungi</taxon>
        <taxon>Dikarya</taxon>
        <taxon>Basidiomycota</taxon>
        <taxon>Agaricomycotina</taxon>
        <taxon>Agaricomycetes</taxon>
        <taxon>Agaricomycetidae</taxon>
        <taxon>Boletales</taxon>
        <taxon>Boletineae</taxon>
        <taxon>Boletaceae</taxon>
        <taxon>Boletoideae</taxon>
        <taxon>Boletus</taxon>
    </lineage>
</organism>
<keyword evidence="3" id="KW-1185">Reference proteome</keyword>
<name>A0A8I2YW03_9AGAM</name>
<proteinExistence type="predicted"/>
<evidence type="ECO:0000313" key="3">
    <source>
        <dbReference type="Proteomes" id="UP000683000"/>
    </source>
</evidence>
<accession>A0A8I2YW03</accession>
<evidence type="ECO:0000313" key="2">
    <source>
        <dbReference type="EMBL" id="KAG6380344.1"/>
    </source>
</evidence>
<feature type="region of interest" description="Disordered" evidence="1">
    <location>
        <begin position="42"/>
        <end position="69"/>
    </location>
</feature>
<comment type="caution">
    <text evidence="2">The sequence shown here is derived from an EMBL/GenBank/DDBJ whole genome shotgun (WGS) entry which is preliminary data.</text>
</comment>
<evidence type="ECO:0000256" key="1">
    <source>
        <dbReference type="SAM" id="MobiDB-lite"/>
    </source>
</evidence>
<dbReference type="EMBL" id="JAGFBS010000003">
    <property type="protein sequence ID" value="KAG6380344.1"/>
    <property type="molecule type" value="Genomic_DNA"/>
</dbReference>
<feature type="compositionally biased region" description="Basic and acidic residues" evidence="1">
    <location>
        <begin position="174"/>
        <end position="189"/>
    </location>
</feature>
<feature type="region of interest" description="Disordered" evidence="1">
    <location>
        <begin position="171"/>
        <end position="199"/>
    </location>
</feature>
<dbReference type="Proteomes" id="UP000683000">
    <property type="component" value="Unassembled WGS sequence"/>
</dbReference>
<dbReference type="AlphaFoldDB" id="A0A8I2YW03"/>
<gene>
    <name evidence="2" type="ORF">JVT61DRAFT_8455</name>
</gene>
<dbReference type="OrthoDB" id="2685635at2759"/>
<protein>
    <submittedName>
        <fullName evidence="2">Uncharacterized protein</fullName>
    </submittedName>
</protein>
<reference evidence="2" key="1">
    <citation type="submission" date="2021-03" db="EMBL/GenBank/DDBJ databases">
        <title>Evolutionary innovations through gain and loss of genes in the ectomycorrhizal Boletales.</title>
        <authorList>
            <person name="Wu G."/>
            <person name="Miyauchi S."/>
            <person name="Morin E."/>
            <person name="Yang Z.-L."/>
            <person name="Xu J."/>
            <person name="Martin F.M."/>
        </authorList>
    </citation>
    <scope>NUCLEOTIDE SEQUENCE</scope>
    <source>
        <strain evidence="2">BR01</strain>
    </source>
</reference>
<feature type="compositionally biased region" description="Low complexity" evidence="1">
    <location>
        <begin position="44"/>
        <end position="64"/>
    </location>
</feature>